<dbReference type="SUPFAM" id="SSF50156">
    <property type="entry name" value="PDZ domain-like"/>
    <property type="match status" value="1"/>
</dbReference>
<dbReference type="EMBL" id="CAJNOO010000042">
    <property type="protein sequence ID" value="CAF0765199.1"/>
    <property type="molecule type" value="Genomic_DNA"/>
</dbReference>
<dbReference type="GO" id="GO:0061061">
    <property type="term" value="P:muscle structure development"/>
    <property type="evidence" value="ECO:0007669"/>
    <property type="project" value="TreeGrafter"/>
</dbReference>
<feature type="compositionally biased region" description="Low complexity" evidence="4">
    <location>
        <begin position="101"/>
        <end position="111"/>
    </location>
</feature>
<dbReference type="InterPro" id="IPR036034">
    <property type="entry name" value="PDZ_sf"/>
</dbReference>
<keyword evidence="2" id="KW-0963">Cytoplasm</keyword>
<comment type="subcellular location">
    <subcellularLocation>
        <location evidence="1">Cytoplasm</location>
    </subcellularLocation>
</comment>
<dbReference type="Proteomes" id="UP000663823">
    <property type="component" value="Unassembled WGS sequence"/>
</dbReference>
<feature type="compositionally biased region" description="Low complexity" evidence="4">
    <location>
        <begin position="492"/>
        <end position="505"/>
    </location>
</feature>
<feature type="region of interest" description="Disordered" evidence="4">
    <location>
        <begin position="489"/>
        <end position="520"/>
    </location>
</feature>
<evidence type="ECO:0000259" key="5">
    <source>
        <dbReference type="PROSITE" id="PS50106"/>
    </source>
</evidence>
<feature type="region of interest" description="Disordered" evidence="4">
    <location>
        <begin position="290"/>
        <end position="319"/>
    </location>
</feature>
<keyword evidence="3" id="KW-0479">Metal-binding</keyword>
<dbReference type="InterPro" id="IPR050604">
    <property type="entry name" value="PDZ-LIM_domain"/>
</dbReference>
<dbReference type="AlphaFoldDB" id="A0A813QBZ2"/>
<feature type="compositionally biased region" description="Polar residues" evidence="4">
    <location>
        <begin position="506"/>
        <end position="520"/>
    </location>
</feature>
<dbReference type="InterPro" id="IPR001478">
    <property type="entry name" value="PDZ"/>
</dbReference>
<sequence>MSKVFISRPDDNVAWGFRLQGGLEYNEPLTITQIVPNSPADGKIDAGDMLIEIAGTNVTQTTHKDALELIQSYGNNLLLTLQKADDSYPPDTQKLTEEQQESSYSYDSSSEPQHNITSKPMVNIPQAPLFNANLMKKRPANLIKYQSLSDNYPIYEETAESPTLSPILAKYLSRPGVKPFTYIPPGLDLSKLRELRAKRFQDNRSTSEDNQAIMNRRLTVPSDQLNQHHYTNINPIQPFSYSHQPPTPPKKYIQHDTDVITQCRSFQMLQEWISDSEKTIPTVIPSLQSTTNSSTVAQTTHDQQNKTTPRQSSLTGISSLPSRSFRYLQEQYSVDSDDTTIVPKKSFEETTSKSGTGLRRSSDAHNPSRAFKYLQDQYDISQELASNQSRTINNRDDLVEIYNKPPPSSREREPDTPHYKGSTVPSRAFRFLQMMTHEDDEQNDLKSNINYTKPQELLFNKYDEQHVSTHANRLSEHPSRSFKYLQELTGEQQSTSNQTATQSRTLTNNINSTDIGASSF</sequence>
<feature type="region of interest" description="Disordered" evidence="4">
    <location>
        <begin position="403"/>
        <end position="423"/>
    </location>
</feature>
<feature type="region of interest" description="Disordered" evidence="4">
    <location>
        <begin position="85"/>
        <end position="119"/>
    </location>
</feature>
<dbReference type="PROSITE" id="PS50106">
    <property type="entry name" value="PDZ"/>
    <property type="match status" value="1"/>
</dbReference>
<dbReference type="EMBL" id="CAJOAX010000917">
    <property type="protein sequence ID" value="CAF3666282.1"/>
    <property type="molecule type" value="Genomic_DNA"/>
</dbReference>
<feature type="compositionally biased region" description="Basic and acidic residues" evidence="4">
    <location>
        <begin position="409"/>
        <end position="418"/>
    </location>
</feature>
<dbReference type="GO" id="GO:0001725">
    <property type="term" value="C:stress fiber"/>
    <property type="evidence" value="ECO:0007669"/>
    <property type="project" value="TreeGrafter"/>
</dbReference>
<accession>A0A813QBZ2</accession>
<evidence type="ECO:0000256" key="4">
    <source>
        <dbReference type="SAM" id="MobiDB-lite"/>
    </source>
</evidence>
<evidence type="ECO:0000313" key="6">
    <source>
        <dbReference type="EMBL" id="CAF0765199.1"/>
    </source>
</evidence>
<evidence type="ECO:0000313" key="8">
    <source>
        <dbReference type="Proteomes" id="UP000663882"/>
    </source>
</evidence>
<dbReference type="Pfam" id="PF00595">
    <property type="entry name" value="PDZ"/>
    <property type="match status" value="1"/>
</dbReference>
<evidence type="ECO:0000313" key="7">
    <source>
        <dbReference type="EMBL" id="CAF3666282.1"/>
    </source>
</evidence>
<evidence type="ECO:0000256" key="3">
    <source>
        <dbReference type="ARBA" id="ARBA00023038"/>
    </source>
</evidence>
<feature type="region of interest" description="Disordered" evidence="4">
    <location>
        <begin position="343"/>
        <end position="367"/>
    </location>
</feature>
<dbReference type="GO" id="GO:0003779">
    <property type="term" value="F:actin binding"/>
    <property type="evidence" value="ECO:0007669"/>
    <property type="project" value="TreeGrafter"/>
</dbReference>
<comment type="caution">
    <text evidence="6">The sequence shown here is derived from an EMBL/GenBank/DDBJ whole genome shotgun (WGS) entry which is preliminary data.</text>
</comment>
<dbReference type="GO" id="GO:0005912">
    <property type="term" value="C:adherens junction"/>
    <property type="evidence" value="ECO:0007669"/>
    <property type="project" value="TreeGrafter"/>
</dbReference>
<evidence type="ECO:0000256" key="1">
    <source>
        <dbReference type="ARBA" id="ARBA00004496"/>
    </source>
</evidence>
<feature type="domain" description="PDZ" evidence="5">
    <location>
        <begin position="3"/>
        <end position="85"/>
    </location>
</feature>
<keyword evidence="3" id="KW-0440">LIM domain</keyword>
<name>A0A813QBZ2_9BILA</name>
<gene>
    <name evidence="7" type="ORF">OTI717_LOCUS10256</name>
    <name evidence="6" type="ORF">RFH988_LOCUS2053</name>
</gene>
<dbReference type="PANTHER" id="PTHR24214:SF38">
    <property type="entry name" value="PDZ AND LIM DOMAIN PROTEIN ZASP-RELATED"/>
    <property type="match status" value="1"/>
</dbReference>
<dbReference type="GO" id="GO:0031941">
    <property type="term" value="C:filamentous actin"/>
    <property type="evidence" value="ECO:0007669"/>
    <property type="project" value="TreeGrafter"/>
</dbReference>
<dbReference type="GO" id="GO:0005737">
    <property type="term" value="C:cytoplasm"/>
    <property type="evidence" value="ECO:0007669"/>
    <property type="project" value="UniProtKB-SubCell"/>
</dbReference>
<dbReference type="Gene3D" id="2.30.42.10">
    <property type="match status" value="1"/>
</dbReference>
<protein>
    <recommendedName>
        <fullName evidence="5">PDZ domain-containing protein</fullName>
    </recommendedName>
</protein>
<dbReference type="SMART" id="SM00228">
    <property type="entry name" value="PDZ"/>
    <property type="match status" value="1"/>
</dbReference>
<reference evidence="6" key="1">
    <citation type="submission" date="2021-02" db="EMBL/GenBank/DDBJ databases">
        <authorList>
            <person name="Nowell W R."/>
        </authorList>
    </citation>
    <scope>NUCLEOTIDE SEQUENCE</scope>
</reference>
<dbReference type="GO" id="GO:0030036">
    <property type="term" value="P:actin cytoskeleton organization"/>
    <property type="evidence" value="ECO:0007669"/>
    <property type="project" value="TreeGrafter"/>
</dbReference>
<evidence type="ECO:0000256" key="2">
    <source>
        <dbReference type="ARBA" id="ARBA00022490"/>
    </source>
</evidence>
<dbReference type="Proteomes" id="UP000663882">
    <property type="component" value="Unassembled WGS sequence"/>
</dbReference>
<keyword evidence="3" id="KW-0862">Zinc</keyword>
<dbReference type="GO" id="GO:0051371">
    <property type="term" value="F:muscle alpha-actinin binding"/>
    <property type="evidence" value="ECO:0007669"/>
    <property type="project" value="TreeGrafter"/>
</dbReference>
<dbReference type="PANTHER" id="PTHR24214">
    <property type="entry name" value="PDZ AND LIM DOMAIN PROTEIN ZASP"/>
    <property type="match status" value="1"/>
</dbReference>
<proteinExistence type="predicted"/>
<dbReference type="OrthoDB" id="44841at2759"/>
<organism evidence="6 8">
    <name type="scientific">Rotaria sordida</name>
    <dbReference type="NCBI Taxonomy" id="392033"/>
    <lineage>
        <taxon>Eukaryota</taxon>
        <taxon>Metazoa</taxon>
        <taxon>Spiralia</taxon>
        <taxon>Gnathifera</taxon>
        <taxon>Rotifera</taxon>
        <taxon>Eurotatoria</taxon>
        <taxon>Bdelloidea</taxon>
        <taxon>Philodinida</taxon>
        <taxon>Philodinidae</taxon>
        <taxon>Rotaria</taxon>
    </lineage>
</organism>